<keyword evidence="1" id="KW-0812">Transmembrane</keyword>
<name>A0ABY6GU96_9GAMM</name>
<evidence type="ECO:0000313" key="3">
    <source>
        <dbReference type="Proteomes" id="UP001163255"/>
    </source>
</evidence>
<keyword evidence="3" id="KW-1185">Reference proteome</keyword>
<feature type="transmembrane region" description="Helical" evidence="1">
    <location>
        <begin position="157"/>
        <end position="179"/>
    </location>
</feature>
<dbReference type="RefSeq" id="WP_262598646.1">
    <property type="nucleotide sequence ID" value="NZ_CP103300.1"/>
</dbReference>
<evidence type="ECO:0000256" key="1">
    <source>
        <dbReference type="SAM" id="Phobius"/>
    </source>
</evidence>
<feature type="transmembrane region" description="Helical" evidence="1">
    <location>
        <begin position="12"/>
        <end position="31"/>
    </location>
</feature>
<evidence type="ECO:0000313" key="2">
    <source>
        <dbReference type="EMBL" id="UYM16347.1"/>
    </source>
</evidence>
<organism evidence="2 3">
    <name type="scientific">Endozoicomonas euniceicola</name>
    <dbReference type="NCBI Taxonomy" id="1234143"/>
    <lineage>
        <taxon>Bacteria</taxon>
        <taxon>Pseudomonadati</taxon>
        <taxon>Pseudomonadota</taxon>
        <taxon>Gammaproteobacteria</taxon>
        <taxon>Oceanospirillales</taxon>
        <taxon>Endozoicomonadaceae</taxon>
        <taxon>Endozoicomonas</taxon>
    </lineage>
</organism>
<keyword evidence="1" id="KW-0472">Membrane</keyword>
<accession>A0ABY6GU96</accession>
<protein>
    <recommendedName>
        <fullName evidence="4">Two-component sensor histidine kinase</fullName>
    </recommendedName>
</protein>
<evidence type="ECO:0008006" key="4">
    <source>
        <dbReference type="Google" id="ProtNLM"/>
    </source>
</evidence>
<sequence length="196" mass="23103">MDKSRLIIGTMFISLSFVLALLATYLFGYFFNHDRYWNGTVHRVNVNQAALVYSIASDTDIKKQLLPIDTEQLDQIFDPINGLLLVEVSLNDKVLWSNASPRYTRGEVLRLLDLNEEYRLSLSSYLPPKWNYLFIRWITQPARWFEMSFNPITMPFLWFWSLFFLCFCMGGLLMKSNYLESDALRILKRIEEKTTV</sequence>
<reference evidence="2" key="1">
    <citation type="submission" date="2022-10" db="EMBL/GenBank/DDBJ databases">
        <title>Completed Genome Sequence of two octocoral isolated bacterium, Endozoicomonas euniceicola EF212T and Endozoicomonas gorgoniicola PS125T.</title>
        <authorList>
            <person name="Chiou Y.-J."/>
            <person name="Chen Y.-H."/>
        </authorList>
    </citation>
    <scope>NUCLEOTIDE SEQUENCE</scope>
    <source>
        <strain evidence="2">EF212</strain>
    </source>
</reference>
<gene>
    <name evidence="2" type="ORF">NX720_26735</name>
</gene>
<proteinExistence type="predicted"/>
<keyword evidence="1" id="KW-1133">Transmembrane helix</keyword>
<dbReference type="Proteomes" id="UP001163255">
    <property type="component" value="Chromosome"/>
</dbReference>
<dbReference type="EMBL" id="CP103300">
    <property type="protein sequence ID" value="UYM16347.1"/>
    <property type="molecule type" value="Genomic_DNA"/>
</dbReference>